<proteinExistence type="predicted"/>
<reference evidence="1" key="1">
    <citation type="journal article" date="2007" name="Science">
        <title>Draft genome of the filarial nematode parasite Brugia malayi.</title>
        <authorList>
            <person name="Ghedin E."/>
            <person name="Wang S."/>
            <person name="Spiro D."/>
            <person name="Caler E."/>
            <person name="Zhao Q."/>
            <person name="Crabtree J."/>
            <person name="Allen J.E."/>
            <person name="Delcher A.L."/>
            <person name="Guiliano D.B."/>
            <person name="Miranda-Saavedra D."/>
            <person name="Angiuoli S.V."/>
            <person name="Creasy T."/>
            <person name="Amedeo P."/>
            <person name="Haas B."/>
            <person name="El-Sayed N.M."/>
            <person name="Wortman J.R."/>
            <person name="Feldblyum T."/>
            <person name="Tallon L."/>
            <person name="Schatz M."/>
            <person name="Shumway M."/>
            <person name="Koo H."/>
            <person name="Salzberg S.L."/>
            <person name="Schobel S."/>
            <person name="Pertea M."/>
            <person name="Pop M."/>
            <person name="White O."/>
            <person name="Barton G.J."/>
            <person name="Carlow C.K."/>
            <person name="Crawford M.J."/>
            <person name="Daub J."/>
            <person name="Dimmic M.W."/>
            <person name="Estes C.F."/>
            <person name="Foster J.M."/>
            <person name="Ganatra M."/>
            <person name="Gregory W.F."/>
            <person name="Johnson N.M."/>
            <person name="Jin J."/>
            <person name="Komuniecki R."/>
            <person name="Korf I."/>
            <person name="Kumar S."/>
            <person name="Laney S."/>
            <person name="Li B.W."/>
            <person name="Li W."/>
            <person name="Lindblom T.H."/>
            <person name="Lustigman S."/>
            <person name="Ma D."/>
            <person name="Maina C.V."/>
            <person name="Martin D.M."/>
            <person name="McCarter J.P."/>
            <person name="McReynolds L."/>
            <person name="Mitreva M."/>
            <person name="Nutman T.B."/>
            <person name="Parkinson J."/>
            <person name="Peregrin-Alvarez J.M."/>
            <person name="Poole C."/>
            <person name="Ren Q."/>
            <person name="Saunders L."/>
            <person name="Sluder A.E."/>
            <person name="Smith K."/>
            <person name="Stanke M."/>
            <person name="Unnasch T.R."/>
            <person name="Ware J."/>
            <person name="Wei A.D."/>
            <person name="Weil G."/>
            <person name="Williams D.J."/>
            <person name="Zhang Y."/>
            <person name="Williams S.A."/>
            <person name="Fraser-Liggett C."/>
            <person name="Slatko B."/>
            <person name="Blaxter M.L."/>
            <person name="Scott A.L."/>
        </authorList>
    </citation>
    <scope>NUCLEOTIDE SEQUENCE [LARGE SCALE GENOMIC DNA]</scope>
</reference>
<organism evidence="1">
    <name type="scientific">Brugia malayi</name>
    <name type="common">Filarial nematode worm</name>
    <dbReference type="NCBI Taxonomy" id="6279"/>
    <lineage>
        <taxon>Eukaryota</taxon>
        <taxon>Metazoa</taxon>
        <taxon>Ecdysozoa</taxon>
        <taxon>Nematoda</taxon>
        <taxon>Chromadorea</taxon>
        <taxon>Rhabditida</taxon>
        <taxon>Spirurina</taxon>
        <taxon>Spiruromorpha</taxon>
        <taxon>Filarioidea</taxon>
        <taxon>Onchocercidae</taxon>
        <taxon>Brugia</taxon>
    </lineage>
</organism>
<name>A8Q436_BRUMA</name>
<dbReference type="EMBL" id="DS239414">
    <property type="protein sequence ID" value="EDP31198.1"/>
    <property type="molecule type" value="Genomic_DNA"/>
</dbReference>
<dbReference type="AlphaFoldDB" id="A8Q436"/>
<dbReference type="OrthoDB" id="5806302at2759"/>
<evidence type="ECO:0000313" key="1">
    <source>
        <dbReference type="EMBL" id="EDP31198.1"/>
    </source>
</evidence>
<accession>A8Q436</accession>
<dbReference type="GeneID" id="6103390"/>
<dbReference type="KEGG" id="bmy:BM_BM6120"/>
<dbReference type="CTD" id="6103390"/>
<dbReference type="RefSeq" id="XP_001899968.2">
    <property type="nucleotide sequence ID" value="XM_001899933.2"/>
</dbReference>
<protein>
    <submittedName>
        <fullName evidence="1">Uncharacterized protein</fullName>
    </submittedName>
</protein>
<gene>
    <name evidence="1" type="ORF">Bm1_42525</name>
</gene>
<sequence length="59" mass="6794">MAFPIEQWFYLTDMTCVAILKHLIFSAMNQNHKEFGCVHVWVIVVTLVQATVERPVNSS</sequence>